<keyword evidence="4 6" id="KW-1133">Transmembrane helix</keyword>
<evidence type="ECO:0000256" key="3">
    <source>
        <dbReference type="ARBA" id="ARBA00022692"/>
    </source>
</evidence>
<dbReference type="Pfam" id="PF07690">
    <property type="entry name" value="MFS_1"/>
    <property type="match status" value="1"/>
</dbReference>
<feature type="transmembrane region" description="Helical" evidence="6">
    <location>
        <begin position="75"/>
        <end position="97"/>
    </location>
</feature>
<accession>A0ABM1B4M7</accession>
<feature type="transmembrane region" description="Helical" evidence="6">
    <location>
        <begin position="205"/>
        <end position="228"/>
    </location>
</feature>
<comment type="subcellular location">
    <subcellularLocation>
        <location evidence="1">Membrane</location>
        <topology evidence="1">Multi-pass membrane protein</topology>
    </subcellularLocation>
</comment>
<feature type="transmembrane region" description="Helical" evidence="6">
    <location>
        <begin position="414"/>
        <end position="436"/>
    </location>
</feature>
<dbReference type="GeneID" id="106459652"/>
<dbReference type="PANTHER" id="PTHR23506:SF26">
    <property type="entry name" value="MFS-TYPE TRANSPORTER SLC18B1"/>
    <property type="match status" value="1"/>
</dbReference>
<evidence type="ECO:0000256" key="5">
    <source>
        <dbReference type="ARBA" id="ARBA00023136"/>
    </source>
</evidence>
<dbReference type="SUPFAM" id="SSF103473">
    <property type="entry name" value="MFS general substrate transporter"/>
    <property type="match status" value="1"/>
</dbReference>
<dbReference type="PANTHER" id="PTHR23506">
    <property type="entry name" value="GH10249P"/>
    <property type="match status" value="1"/>
</dbReference>
<feature type="transmembrane region" description="Helical" evidence="6">
    <location>
        <begin position="109"/>
        <end position="128"/>
    </location>
</feature>
<feature type="transmembrane region" description="Helical" evidence="6">
    <location>
        <begin position="448"/>
        <end position="467"/>
    </location>
</feature>
<dbReference type="PROSITE" id="PS50850">
    <property type="entry name" value="MFS"/>
    <property type="match status" value="1"/>
</dbReference>
<name>A0ABM1B4M7_LIMPO</name>
<keyword evidence="5 6" id="KW-0472">Membrane</keyword>
<organism evidence="8 9">
    <name type="scientific">Limulus polyphemus</name>
    <name type="common">Atlantic horseshoe crab</name>
    <dbReference type="NCBI Taxonomy" id="6850"/>
    <lineage>
        <taxon>Eukaryota</taxon>
        <taxon>Metazoa</taxon>
        <taxon>Ecdysozoa</taxon>
        <taxon>Arthropoda</taxon>
        <taxon>Chelicerata</taxon>
        <taxon>Merostomata</taxon>
        <taxon>Xiphosura</taxon>
        <taxon>Limulidae</taxon>
        <taxon>Limulus</taxon>
    </lineage>
</organism>
<dbReference type="InterPro" id="IPR011701">
    <property type="entry name" value="MFS"/>
</dbReference>
<feature type="domain" description="Major facilitator superfamily (MFS) profile" evidence="7">
    <location>
        <begin position="75"/>
        <end position="470"/>
    </location>
</feature>
<dbReference type="Gene3D" id="1.20.1250.20">
    <property type="entry name" value="MFS general substrate transporter like domains"/>
    <property type="match status" value="2"/>
</dbReference>
<gene>
    <name evidence="9" type="primary">LOC106459652</name>
</gene>
<feature type="transmembrane region" description="Helical" evidence="6">
    <location>
        <begin position="371"/>
        <end position="394"/>
    </location>
</feature>
<feature type="transmembrane region" description="Helical" evidence="6">
    <location>
        <begin position="140"/>
        <end position="159"/>
    </location>
</feature>
<keyword evidence="3 6" id="KW-0812">Transmembrane</keyword>
<dbReference type="Proteomes" id="UP000694941">
    <property type="component" value="Unplaced"/>
</dbReference>
<feature type="transmembrane region" description="Helical" evidence="6">
    <location>
        <begin position="276"/>
        <end position="296"/>
    </location>
</feature>
<evidence type="ECO:0000259" key="7">
    <source>
        <dbReference type="PROSITE" id="PS50850"/>
    </source>
</evidence>
<dbReference type="InterPro" id="IPR036259">
    <property type="entry name" value="MFS_trans_sf"/>
</dbReference>
<feature type="transmembrane region" description="Helical" evidence="6">
    <location>
        <begin position="343"/>
        <end position="365"/>
    </location>
</feature>
<sequence length="510" mass="55238">MTDKDAPTATGSEAITAARHEEGWSVPCYKSLLTREDISKNRAKTMAPENSFGASNKSKDVKNATNKITIRQWQILLLLSVSNLVIAACISLQAPFFPREAEEKGASPTIYGFVFGVYELGVFISSPIYGKIISWITPKFLVNAGLFVAGTTTILFGFLDHSPPGTPFIVLAILVRLVEGFGAAAFVTASYTYAAAEFPGRVASAFATIETFFGLGLLLGPTIGGALYQAGGYPLPFVVLGATQLFVEVCSIFILPRPDRNEKPKSGNMFKFLADTGVLLDGLLITTTLVFLGYNSATLEPHLRQFDLQPVVLGTIFMITATIYVITTPVWGWLCDRGFDPKLLAVIGGVMCIVSLILIGPAPFLPFTAELWMVSISLVLCGIGLAAKFVCAFISALNDALKRGFPDDMSTHGLVSALCTICMSIGAFIGPTIGGYLLEHLGYRQSTFILLIMEVSLMILLTLYMIWRKVKLLKENPEKRSPANSSEATPLLSNSKCTTFTQTPELYTCF</sequence>
<evidence type="ECO:0000256" key="6">
    <source>
        <dbReference type="SAM" id="Phobius"/>
    </source>
</evidence>
<dbReference type="RefSeq" id="XP_013774743.1">
    <property type="nucleotide sequence ID" value="XM_013919289.2"/>
</dbReference>
<evidence type="ECO:0000256" key="2">
    <source>
        <dbReference type="ARBA" id="ARBA00022448"/>
    </source>
</evidence>
<keyword evidence="2" id="KW-0813">Transport</keyword>
<feature type="transmembrane region" description="Helical" evidence="6">
    <location>
        <begin position="308"/>
        <end position="331"/>
    </location>
</feature>
<evidence type="ECO:0000313" key="8">
    <source>
        <dbReference type="Proteomes" id="UP000694941"/>
    </source>
</evidence>
<dbReference type="CDD" id="cd17385">
    <property type="entry name" value="MFS_SLC18B1"/>
    <property type="match status" value="1"/>
</dbReference>
<reference evidence="9" key="1">
    <citation type="submission" date="2025-08" db="UniProtKB">
        <authorList>
            <consortium name="RefSeq"/>
        </authorList>
    </citation>
    <scope>IDENTIFICATION</scope>
    <source>
        <tissue evidence="9">Muscle</tissue>
    </source>
</reference>
<feature type="transmembrane region" description="Helical" evidence="6">
    <location>
        <begin position="165"/>
        <end position="193"/>
    </location>
</feature>
<dbReference type="InterPro" id="IPR050930">
    <property type="entry name" value="MFS_Vesicular_Transporter"/>
</dbReference>
<evidence type="ECO:0000256" key="4">
    <source>
        <dbReference type="ARBA" id="ARBA00022989"/>
    </source>
</evidence>
<keyword evidence="8" id="KW-1185">Reference proteome</keyword>
<evidence type="ECO:0000256" key="1">
    <source>
        <dbReference type="ARBA" id="ARBA00004141"/>
    </source>
</evidence>
<dbReference type="InterPro" id="IPR020846">
    <property type="entry name" value="MFS_dom"/>
</dbReference>
<feature type="transmembrane region" description="Helical" evidence="6">
    <location>
        <begin position="234"/>
        <end position="255"/>
    </location>
</feature>
<proteinExistence type="predicted"/>
<protein>
    <submittedName>
        <fullName evidence="9">MFS-type transporter SLC18B1-like isoform X1</fullName>
    </submittedName>
</protein>
<evidence type="ECO:0000313" key="9">
    <source>
        <dbReference type="RefSeq" id="XP_013774743.1"/>
    </source>
</evidence>